<dbReference type="RefSeq" id="WP_093426791.1">
    <property type="nucleotide sequence ID" value="NZ_FOMJ01000001.1"/>
</dbReference>
<dbReference type="Proteomes" id="UP000198611">
    <property type="component" value="Unassembled WGS sequence"/>
</dbReference>
<organism evidence="2 3">
    <name type="scientific">Thiohalospira halophila DSM 15071</name>
    <dbReference type="NCBI Taxonomy" id="1123397"/>
    <lineage>
        <taxon>Bacteria</taxon>
        <taxon>Pseudomonadati</taxon>
        <taxon>Pseudomonadota</taxon>
        <taxon>Gammaproteobacteria</taxon>
        <taxon>Thiohalospirales</taxon>
        <taxon>Thiohalospiraceae</taxon>
        <taxon>Thiohalospira</taxon>
    </lineage>
</organism>
<sequence>MDRKHPAISLLAGEIDRKKQQIGRMRESWKYSPSAGGDEGPPDLTRFEEELEELRRSLAFFREHYPLEEGWID</sequence>
<feature type="region of interest" description="Disordered" evidence="1">
    <location>
        <begin position="23"/>
        <end position="44"/>
    </location>
</feature>
<dbReference type="STRING" id="1123397.SAMN05660831_00091"/>
<dbReference type="EMBL" id="FOMJ01000001">
    <property type="protein sequence ID" value="SFC92219.1"/>
    <property type="molecule type" value="Genomic_DNA"/>
</dbReference>
<evidence type="ECO:0000313" key="2">
    <source>
        <dbReference type="EMBL" id="SFC92219.1"/>
    </source>
</evidence>
<proteinExistence type="predicted"/>
<protein>
    <submittedName>
        <fullName evidence="2">Uncharacterized protein</fullName>
    </submittedName>
</protein>
<evidence type="ECO:0000313" key="3">
    <source>
        <dbReference type="Proteomes" id="UP000198611"/>
    </source>
</evidence>
<gene>
    <name evidence="2" type="ORF">SAMN05660831_00091</name>
</gene>
<evidence type="ECO:0000256" key="1">
    <source>
        <dbReference type="SAM" id="MobiDB-lite"/>
    </source>
</evidence>
<keyword evidence="3" id="KW-1185">Reference proteome</keyword>
<reference evidence="2 3" key="1">
    <citation type="submission" date="2016-10" db="EMBL/GenBank/DDBJ databases">
        <authorList>
            <person name="de Groot N.N."/>
        </authorList>
    </citation>
    <scope>NUCLEOTIDE SEQUENCE [LARGE SCALE GENOMIC DNA]</scope>
    <source>
        <strain evidence="2 3">HL3</strain>
    </source>
</reference>
<accession>A0A1I1N3M6</accession>
<name>A0A1I1N3M6_9GAMM</name>
<dbReference type="AlphaFoldDB" id="A0A1I1N3M6"/>